<dbReference type="PANTHER" id="PTHR38050">
    <property type="match status" value="1"/>
</dbReference>
<dbReference type="Proteomes" id="UP000176504">
    <property type="component" value="Unassembled WGS sequence"/>
</dbReference>
<keyword evidence="3" id="KW-0858">Xylan degradation</keyword>
<protein>
    <recommendedName>
        <fullName evidence="10">Peptidase S9 prolyl oligopeptidase catalytic domain-containing protein</fullName>
    </recommendedName>
</protein>
<sequence length="351" mass="39869">MLKSKHFVIISKTQSGETSAIFADRNMESGKRIVLTILILVLFTGLVEGTLLLYWRQKVYKATREAEKAIKERMEEEANKENARLTKLNIEESGVVKTLKSGNFNRSYFVHVPKSYNRKTKAPVLFVFHGGGDNAKNIEKYTGFSDISEENDFLVVYPDGYGARWADGRGIAQGDYEGLDEMLFIRNLIKEIKERFAVDENRFYATGFSAGGYLVHKIACEESQSFKAFAAVGAGFPGNLSNSCKPEKARSIMFILGTQDPSYYGWTTPTGVWIYSANETIKKWNELNECGGEMGKEGKEVTLQFYEKCKDGTAVYQFILSGWGHDWHRFPKEENTFDTSKVIMDFFEDEK</sequence>
<proteinExistence type="predicted"/>
<feature type="transmembrane region" description="Helical" evidence="9">
    <location>
        <begin position="33"/>
        <end position="55"/>
    </location>
</feature>
<dbReference type="Gene3D" id="3.40.50.1820">
    <property type="entry name" value="alpha/beta hydrolase"/>
    <property type="match status" value="1"/>
</dbReference>
<keyword evidence="9" id="KW-0472">Membrane</keyword>
<organism evidence="11 12">
    <name type="scientific">candidate division WWE3 bacterium RIFCSPLOWO2_01_FULL_41_18</name>
    <dbReference type="NCBI Taxonomy" id="1802625"/>
    <lineage>
        <taxon>Bacteria</taxon>
        <taxon>Katanobacteria</taxon>
    </lineage>
</organism>
<gene>
    <name evidence="11" type="ORF">A3A78_02410</name>
</gene>
<comment type="caution">
    <text evidence="11">The sequence shown here is derived from an EMBL/GenBank/DDBJ whole genome shotgun (WGS) entry which is preliminary data.</text>
</comment>
<keyword evidence="4" id="KW-0732">Signal</keyword>
<keyword evidence="2" id="KW-0964">Secreted</keyword>
<dbReference type="SUPFAM" id="SSF53474">
    <property type="entry name" value="alpha/beta-Hydrolases"/>
    <property type="match status" value="1"/>
</dbReference>
<evidence type="ECO:0000256" key="9">
    <source>
        <dbReference type="SAM" id="Phobius"/>
    </source>
</evidence>
<dbReference type="GO" id="GO:0008236">
    <property type="term" value="F:serine-type peptidase activity"/>
    <property type="evidence" value="ECO:0007669"/>
    <property type="project" value="InterPro"/>
</dbReference>
<keyword evidence="6" id="KW-0119">Carbohydrate metabolism</keyword>
<evidence type="ECO:0000256" key="4">
    <source>
        <dbReference type="ARBA" id="ARBA00022729"/>
    </source>
</evidence>
<evidence type="ECO:0000313" key="11">
    <source>
        <dbReference type="EMBL" id="OGC55867.1"/>
    </source>
</evidence>
<name>A0A1F4VFA5_UNCKA</name>
<dbReference type="InterPro" id="IPR043595">
    <property type="entry name" value="FaeB/C/D"/>
</dbReference>
<keyword evidence="9" id="KW-0812">Transmembrane</keyword>
<dbReference type="GO" id="GO:0006508">
    <property type="term" value="P:proteolysis"/>
    <property type="evidence" value="ECO:0007669"/>
    <property type="project" value="InterPro"/>
</dbReference>
<evidence type="ECO:0000256" key="7">
    <source>
        <dbReference type="ARBA" id="ARBA00023326"/>
    </source>
</evidence>
<comment type="subcellular location">
    <subcellularLocation>
        <location evidence="1">Secreted</location>
    </subcellularLocation>
</comment>
<feature type="domain" description="Peptidase S9 prolyl oligopeptidase catalytic" evidence="10">
    <location>
        <begin position="160"/>
        <end position="232"/>
    </location>
</feature>
<evidence type="ECO:0000256" key="2">
    <source>
        <dbReference type="ARBA" id="ARBA00022525"/>
    </source>
</evidence>
<keyword evidence="9" id="KW-1133">Transmembrane helix</keyword>
<evidence type="ECO:0000256" key="1">
    <source>
        <dbReference type="ARBA" id="ARBA00004613"/>
    </source>
</evidence>
<dbReference type="InterPro" id="IPR001375">
    <property type="entry name" value="Peptidase_S9_cat"/>
</dbReference>
<keyword evidence="7" id="KW-0624">Polysaccharide degradation</keyword>
<keyword evidence="5" id="KW-0378">Hydrolase</keyword>
<dbReference type="GO" id="GO:0045493">
    <property type="term" value="P:xylan catabolic process"/>
    <property type="evidence" value="ECO:0007669"/>
    <property type="project" value="UniProtKB-KW"/>
</dbReference>
<dbReference type="AlphaFoldDB" id="A0A1F4VFA5"/>
<dbReference type="GO" id="GO:0030600">
    <property type="term" value="F:feruloyl esterase activity"/>
    <property type="evidence" value="ECO:0007669"/>
    <property type="project" value="InterPro"/>
</dbReference>
<evidence type="ECO:0000313" key="12">
    <source>
        <dbReference type="Proteomes" id="UP000176504"/>
    </source>
</evidence>
<feature type="coiled-coil region" evidence="8">
    <location>
        <begin position="64"/>
        <end position="91"/>
    </location>
</feature>
<dbReference type="GO" id="GO:0005576">
    <property type="term" value="C:extracellular region"/>
    <property type="evidence" value="ECO:0007669"/>
    <property type="project" value="UniProtKB-SubCell"/>
</dbReference>
<evidence type="ECO:0000259" key="10">
    <source>
        <dbReference type="Pfam" id="PF00326"/>
    </source>
</evidence>
<evidence type="ECO:0000256" key="3">
    <source>
        <dbReference type="ARBA" id="ARBA00022651"/>
    </source>
</evidence>
<evidence type="ECO:0000256" key="6">
    <source>
        <dbReference type="ARBA" id="ARBA00023277"/>
    </source>
</evidence>
<evidence type="ECO:0000256" key="8">
    <source>
        <dbReference type="SAM" id="Coils"/>
    </source>
</evidence>
<dbReference type="Pfam" id="PF00326">
    <property type="entry name" value="Peptidase_S9"/>
    <property type="match status" value="1"/>
</dbReference>
<accession>A0A1F4VFA5</accession>
<evidence type="ECO:0000256" key="5">
    <source>
        <dbReference type="ARBA" id="ARBA00022801"/>
    </source>
</evidence>
<dbReference type="InterPro" id="IPR029058">
    <property type="entry name" value="AB_hydrolase_fold"/>
</dbReference>
<dbReference type="PANTHER" id="PTHR38050:SF2">
    <property type="entry name" value="FERULOYL ESTERASE C-RELATED"/>
    <property type="match status" value="1"/>
</dbReference>
<reference evidence="11 12" key="1">
    <citation type="journal article" date="2016" name="Nat. Commun.">
        <title>Thousands of microbial genomes shed light on interconnected biogeochemical processes in an aquifer system.</title>
        <authorList>
            <person name="Anantharaman K."/>
            <person name="Brown C.T."/>
            <person name="Hug L.A."/>
            <person name="Sharon I."/>
            <person name="Castelle C.J."/>
            <person name="Probst A.J."/>
            <person name="Thomas B.C."/>
            <person name="Singh A."/>
            <person name="Wilkins M.J."/>
            <person name="Karaoz U."/>
            <person name="Brodie E.L."/>
            <person name="Williams K.H."/>
            <person name="Hubbard S.S."/>
            <person name="Banfield J.F."/>
        </authorList>
    </citation>
    <scope>NUCLEOTIDE SEQUENCE [LARGE SCALE GENOMIC DNA]</scope>
</reference>
<dbReference type="EMBL" id="MEVI01000001">
    <property type="protein sequence ID" value="OGC55867.1"/>
    <property type="molecule type" value="Genomic_DNA"/>
</dbReference>
<keyword evidence="8" id="KW-0175">Coiled coil</keyword>